<dbReference type="VEuPathDB" id="TrichDB:TVAG_548710"/>
<dbReference type="VEuPathDB" id="TrichDB:TVAGG3_1000510"/>
<feature type="transmembrane region" description="Helical" evidence="2">
    <location>
        <begin position="240"/>
        <end position="259"/>
    </location>
</feature>
<evidence type="ECO:0000313" key="3">
    <source>
        <dbReference type="EMBL" id="EAX81398.1"/>
    </source>
</evidence>
<name>A2GN69_TRIV3</name>
<evidence type="ECO:0008006" key="5">
    <source>
        <dbReference type="Google" id="ProtNLM"/>
    </source>
</evidence>
<protein>
    <recommendedName>
        <fullName evidence="5">GPI mannosyltransferase 2</fullName>
    </recommendedName>
</protein>
<evidence type="ECO:0000256" key="1">
    <source>
        <dbReference type="SAM" id="MobiDB-lite"/>
    </source>
</evidence>
<feature type="transmembrane region" description="Helical" evidence="2">
    <location>
        <begin position="320"/>
        <end position="343"/>
    </location>
</feature>
<keyword evidence="2" id="KW-1133">Transmembrane helix</keyword>
<proteinExistence type="predicted"/>
<keyword evidence="2" id="KW-0812">Transmembrane</keyword>
<reference evidence="3" key="2">
    <citation type="journal article" date="2007" name="Science">
        <title>Draft genome sequence of the sexually transmitted pathogen Trichomonas vaginalis.</title>
        <authorList>
            <person name="Carlton J.M."/>
            <person name="Hirt R.P."/>
            <person name="Silva J.C."/>
            <person name="Delcher A.L."/>
            <person name="Schatz M."/>
            <person name="Zhao Q."/>
            <person name="Wortman J.R."/>
            <person name="Bidwell S.L."/>
            <person name="Alsmark U.C.M."/>
            <person name="Besteiro S."/>
            <person name="Sicheritz-Ponten T."/>
            <person name="Noel C.J."/>
            <person name="Dacks J.B."/>
            <person name="Foster P.G."/>
            <person name="Simillion C."/>
            <person name="Van de Peer Y."/>
            <person name="Miranda-Saavedra D."/>
            <person name="Barton G.J."/>
            <person name="Westrop G.D."/>
            <person name="Mueller S."/>
            <person name="Dessi D."/>
            <person name="Fiori P.L."/>
            <person name="Ren Q."/>
            <person name="Paulsen I."/>
            <person name="Zhang H."/>
            <person name="Bastida-Corcuera F.D."/>
            <person name="Simoes-Barbosa A."/>
            <person name="Brown M.T."/>
            <person name="Hayes R.D."/>
            <person name="Mukherjee M."/>
            <person name="Okumura C.Y."/>
            <person name="Schneider R."/>
            <person name="Smith A.J."/>
            <person name="Vanacova S."/>
            <person name="Villalvazo M."/>
            <person name="Haas B.J."/>
            <person name="Pertea M."/>
            <person name="Feldblyum T.V."/>
            <person name="Utterback T.R."/>
            <person name="Shu C.L."/>
            <person name="Osoegawa K."/>
            <person name="de Jong P.J."/>
            <person name="Hrdy I."/>
            <person name="Horvathova L."/>
            <person name="Zubacova Z."/>
            <person name="Dolezal P."/>
            <person name="Malik S.B."/>
            <person name="Logsdon J.M. Jr."/>
            <person name="Henze K."/>
            <person name="Gupta A."/>
            <person name="Wang C.C."/>
            <person name="Dunne R.L."/>
            <person name="Upcroft J.A."/>
            <person name="Upcroft P."/>
            <person name="White O."/>
            <person name="Salzberg S.L."/>
            <person name="Tang P."/>
            <person name="Chiu C.-H."/>
            <person name="Lee Y.-S."/>
            <person name="Embley T.M."/>
            <person name="Coombs G.H."/>
            <person name="Mottram J.C."/>
            <person name="Tachezy J."/>
            <person name="Fraser-Liggett C.M."/>
            <person name="Johnson P.J."/>
        </authorList>
    </citation>
    <scope>NUCLEOTIDE SEQUENCE [LARGE SCALE GENOMIC DNA]</scope>
    <source>
        <strain evidence="3">G3</strain>
    </source>
</reference>
<feature type="transmembrane region" description="Helical" evidence="2">
    <location>
        <begin position="44"/>
        <end position="64"/>
    </location>
</feature>
<evidence type="ECO:0000256" key="2">
    <source>
        <dbReference type="SAM" id="Phobius"/>
    </source>
</evidence>
<dbReference type="KEGG" id="tva:4739022"/>
<feature type="transmembrane region" description="Helical" evidence="2">
    <location>
        <begin position="294"/>
        <end position="313"/>
    </location>
</feature>
<gene>
    <name evidence="3" type="ORF">TVAG_548710</name>
</gene>
<accession>A2GN69</accession>
<dbReference type="AlphaFoldDB" id="A2GN69"/>
<sequence length="414" mass="48101">MKNNKTKIPPSNRPKQGFNNKLPQESVSNTKREKSLWALDRDDLICSLTMVASIFCVWCSAAYYGSLNSILCYWDGPNYLYAGETLYKIPKDNPWTLQFQYPPSYFACHLPGYPLFIRIFSTIFFGNYILGFYFSIIAESLLFIYTFRRLLIVYQCVENPLFSTIATCFLPVRFLIYHSVGASEPLYLTSISLSFIFYKQNRFWLMMLSVWLGCFTRIEGMAVGFAIGLCYLVSLRIFRAFGMFLTFVSTIILLGFHQYRFHNPFAYIDFNSGSQKLIKWPPLNDAYYVQPEVFYSYGALGSFFIFLMGSLLIFEKCPPLATYCVVHMIYVSLLFHIDVFRYQIPASVFAVAIGYEKLFRPKIYKIIMLILLPFYMFVTLSYAGQQINSNMAWPQFMEQIYASIENVKSGKAEF</sequence>
<reference evidence="3" key="1">
    <citation type="submission" date="2006-10" db="EMBL/GenBank/DDBJ databases">
        <authorList>
            <person name="Amadeo P."/>
            <person name="Zhao Q."/>
            <person name="Wortman J."/>
            <person name="Fraser-Liggett C."/>
            <person name="Carlton J."/>
        </authorList>
    </citation>
    <scope>NUCLEOTIDE SEQUENCE</scope>
    <source>
        <strain evidence="3">G3</strain>
    </source>
</reference>
<feature type="region of interest" description="Disordered" evidence="1">
    <location>
        <begin position="1"/>
        <end position="29"/>
    </location>
</feature>
<feature type="transmembrane region" description="Helical" evidence="2">
    <location>
        <begin position="119"/>
        <end position="147"/>
    </location>
</feature>
<feature type="transmembrane region" description="Helical" evidence="2">
    <location>
        <begin position="159"/>
        <end position="180"/>
    </location>
</feature>
<dbReference type="Proteomes" id="UP000001542">
    <property type="component" value="Unassembled WGS sequence"/>
</dbReference>
<keyword evidence="4" id="KW-1185">Reference proteome</keyword>
<dbReference type="RefSeq" id="XP_001294328.1">
    <property type="nucleotide sequence ID" value="XM_001294327.1"/>
</dbReference>
<organism evidence="3 4">
    <name type="scientific">Trichomonas vaginalis (strain ATCC PRA-98 / G3)</name>
    <dbReference type="NCBI Taxonomy" id="412133"/>
    <lineage>
        <taxon>Eukaryota</taxon>
        <taxon>Metamonada</taxon>
        <taxon>Parabasalia</taxon>
        <taxon>Trichomonadida</taxon>
        <taxon>Trichomonadidae</taxon>
        <taxon>Trichomonas</taxon>
    </lineage>
</organism>
<evidence type="ECO:0000313" key="4">
    <source>
        <dbReference type="Proteomes" id="UP000001542"/>
    </source>
</evidence>
<feature type="transmembrane region" description="Helical" evidence="2">
    <location>
        <begin position="363"/>
        <end position="383"/>
    </location>
</feature>
<feature type="transmembrane region" description="Helical" evidence="2">
    <location>
        <begin position="203"/>
        <end position="233"/>
    </location>
</feature>
<feature type="compositionally biased region" description="Polar residues" evidence="1">
    <location>
        <begin position="13"/>
        <end position="29"/>
    </location>
</feature>
<dbReference type="EMBL" id="DS117660">
    <property type="protein sequence ID" value="EAX81398.1"/>
    <property type="molecule type" value="Genomic_DNA"/>
</dbReference>
<keyword evidence="2" id="KW-0472">Membrane</keyword>
<dbReference type="InParanoid" id="A2GN69"/>